<sequence>MFTAATTASVAIAAHATTVLGLTIQSMKNGSNYSSGSGKKASEANFDLKNPNSLDIYTY</sequence>
<gene>
    <name evidence="2" type="ORF">JZO67_001290</name>
</gene>
<proteinExistence type="predicted"/>
<feature type="compositionally biased region" description="Polar residues" evidence="1">
    <location>
        <begin position="50"/>
        <end position="59"/>
    </location>
</feature>
<feature type="region of interest" description="Disordered" evidence="1">
    <location>
        <begin position="30"/>
        <end position="59"/>
    </location>
</feature>
<reference evidence="2 3" key="1">
    <citation type="submission" date="2024-02" db="EMBL/GenBank/DDBJ databases">
        <title>The Genome Sequence of Enterococcus sp. DIV0159.</title>
        <authorList>
            <person name="Earl A."/>
            <person name="Manson A."/>
            <person name="Gilmore M."/>
            <person name="Sanders J."/>
            <person name="Shea T."/>
            <person name="Howe W."/>
            <person name="Livny J."/>
            <person name="Cuomo C."/>
            <person name="Neafsey D."/>
            <person name="Birren B."/>
        </authorList>
    </citation>
    <scope>NUCLEOTIDE SEQUENCE [LARGE SCALE GENOMIC DNA]</scope>
    <source>
        <strain evidence="2 3">665A</strain>
    </source>
</reference>
<keyword evidence="3" id="KW-1185">Reference proteome</keyword>
<comment type="caution">
    <text evidence="2">The sequence shown here is derived from an EMBL/GenBank/DDBJ whole genome shotgun (WGS) entry which is preliminary data.</text>
</comment>
<accession>A0ABV0EL75</accession>
<protein>
    <submittedName>
        <fullName evidence="2">Uncharacterized protein</fullName>
    </submittedName>
</protein>
<evidence type="ECO:0000313" key="2">
    <source>
        <dbReference type="EMBL" id="MEO1769339.1"/>
    </source>
</evidence>
<evidence type="ECO:0000313" key="3">
    <source>
        <dbReference type="Proteomes" id="UP000664357"/>
    </source>
</evidence>
<dbReference type="RefSeq" id="WP_207704866.1">
    <property type="nucleotide sequence ID" value="NZ_JAFREL020000001.1"/>
</dbReference>
<organism evidence="2 3">
    <name type="scientific">Candidatus Enterococcus ferrettii</name>
    <dbReference type="NCBI Taxonomy" id="2815324"/>
    <lineage>
        <taxon>Bacteria</taxon>
        <taxon>Bacillati</taxon>
        <taxon>Bacillota</taxon>
        <taxon>Bacilli</taxon>
        <taxon>Lactobacillales</taxon>
        <taxon>Enterococcaceae</taxon>
        <taxon>Enterococcus</taxon>
    </lineage>
</organism>
<feature type="compositionally biased region" description="Low complexity" evidence="1">
    <location>
        <begin position="30"/>
        <end position="39"/>
    </location>
</feature>
<dbReference type="EMBL" id="JAFREL020000001">
    <property type="protein sequence ID" value="MEO1769339.1"/>
    <property type="molecule type" value="Genomic_DNA"/>
</dbReference>
<dbReference type="Proteomes" id="UP000664357">
    <property type="component" value="Unassembled WGS sequence"/>
</dbReference>
<evidence type="ECO:0000256" key="1">
    <source>
        <dbReference type="SAM" id="MobiDB-lite"/>
    </source>
</evidence>
<name>A0ABV0EL75_9ENTE</name>